<name>A0AAV8SQ73_9ROSI</name>
<dbReference type="PANTHER" id="PTHR33623">
    <property type="entry name" value="OS04G0572500 PROTEIN"/>
    <property type="match status" value="1"/>
</dbReference>
<reference evidence="2 3" key="1">
    <citation type="submission" date="2021-09" db="EMBL/GenBank/DDBJ databases">
        <title>Genomic insights and catalytic innovation underlie evolution of tropane alkaloids biosynthesis.</title>
        <authorList>
            <person name="Wang Y.-J."/>
            <person name="Tian T."/>
            <person name="Huang J.-P."/>
            <person name="Huang S.-X."/>
        </authorList>
    </citation>
    <scope>NUCLEOTIDE SEQUENCE [LARGE SCALE GENOMIC DNA]</scope>
    <source>
        <strain evidence="2">KIB-2018</strain>
        <tissue evidence="2">Leaf</tissue>
    </source>
</reference>
<dbReference type="EMBL" id="JAIWQS010000009">
    <property type="protein sequence ID" value="KAJ8754080.1"/>
    <property type="molecule type" value="Genomic_DNA"/>
</dbReference>
<gene>
    <name evidence="2" type="ORF">K2173_001978</name>
</gene>
<organism evidence="2 3">
    <name type="scientific">Erythroxylum novogranatense</name>
    <dbReference type="NCBI Taxonomy" id="1862640"/>
    <lineage>
        <taxon>Eukaryota</taxon>
        <taxon>Viridiplantae</taxon>
        <taxon>Streptophyta</taxon>
        <taxon>Embryophyta</taxon>
        <taxon>Tracheophyta</taxon>
        <taxon>Spermatophyta</taxon>
        <taxon>Magnoliopsida</taxon>
        <taxon>eudicotyledons</taxon>
        <taxon>Gunneridae</taxon>
        <taxon>Pentapetalae</taxon>
        <taxon>rosids</taxon>
        <taxon>fabids</taxon>
        <taxon>Malpighiales</taxon>
        <taxon>Erythroxylaceae</taxon>
        <taxon>Erythroxylum</taxon>
    </lineage>
</organism>
<evidence type="ECO:0000256" key="1">
    <source>
        <dbReference type="SAM" id="MobiDB-lite"/>
    </source>
</evidence>
<feature type="region of interest" description="Disordered" evidence="1">
    <location>
        <begin position="396"/>
        <end position="419"/>
    </location>
</feature>
<evidence type="ECO:0000313" key="2">
    <source>
        <dbReference type="EMBL" id="KAJ8754080.1"/>
    </source>
</evidence>
<feature type="compositionally biased region" description="Basic and acidic residues" evidence="1">
    <location>
        <begin position="304"/>
        <end position="322"/>
    </location>
</feature>
<sequence length="546" mass="62570">MMAQKHLLHELLKEDQEPFFLKDYIADRRCQLKTASSKTHLQVKKPKPISQSSNFNHKFCRNACLFSLTNSPDPRKSPLFEFQSPAKSPCKSPNAIFLHIPARTGTLLVEAALRIQKQSSAKAKTQNKNNGLGLFGSILRKLKKSNKSRKREITAEGVQVSVKDILRWDSPVGRRKVSKANNEKEVQESSFHVKTASHTSACETNVSCSSYGRASSAIWSESNEDKSLDLDLETPSSSSDQFEEEEELLGNIEFISKDDGFEFASYDNHLCESPFHFVLRRSPSPGRRTPDFSSPATSPCRIGVEGKENQEVESSKKFHAQDAVEEEKEDKEQCSPVSVLDPTFDGHDDQSEDDGFDLDCRYVIVQRTRQQLLRKLRRFEKLAELDPVELEKRMLEQESEADDEDNDFHDEIESESDESVALRMEDEIDRIIIEHLNKSSSHSMKKISRDMKRLVSDLIEEEKREQNRYLDAEVTTVKRVCQRLESWKDVESTTIDMMVEQDFYRELDRWKRYQEQVGEAALEIELGVFGLLVEELTEELDGLTGI</sequence>
<proteinExistence type="predicted"/>
<keyword evidence="3" id="KW-1185">Reference proteome</keyword>
<dbReference type="Proteomes" id="UP001159364">
    <property type="component" value="Linkage Group LG09"/>
</dbReference>
<comment type="caution">
    <text evidence="2">The sequence shown here is derived from an EMBL/GenBank/DDBJ whole genome shotgun (WGS) entry which is preliminary data.</text>
</comment>
<protein>
    <recommendedName>
        <fullName evidence="4">DUF4378 domain-containing protein</fullName>
    </recommendedName>
</protein>
<feature type="region of interest" description="Disordered" evidence="1">
    <location>
        <begin position="282"/>
        <end position="337"/>
    </location>
</feature>
<feature type="compositionally biased region" description="Acidic residues" evidence="1">
    <location>
        <begin position="397"/>
        <end position="418"/>
    </location>
</feature>
<evidence type="ECO:0008006" key="4">
    <source>
        <dbReference type="Google" id="ProtNLM"/>
    </source>
</evidence>
<accession>A0AAV8SQ73</accession>
<evidence type="ECO:0000313" key="3">
    <source>
        <dbReference type="Proteomes" id="UP001159364"/>
    </source>
</evidence>
<dbReference type="PANTHER" id="PTHR33623:SF5">
    <property type="entry name" value="HISTONE-LYSINE N-METHYLTRANSFERASE SETD1B-LIKE PROTEIN"/>
    <property type="match status" value="1"/>
</dbReference>
<dbReference type="AlphaFoldDB" id="A0AAV8SQ73"/>